<dbReference type="FunFam" id="3.40.50.300:FF:000319">
    <property type="entry name" value="DNA repair protein RecN"/>
    <property type="match status" value="1"/>
</dbReference>
<proteinExistence type="inferred from homology"/>
<keyword evidence="5 9" id="KW-0227">DNA damage</keyword>
<dbReference type="EMBL" id="JABFCX010000003">
    <property type="protein sequence ID" value="NNU16775.1"/>
    <property type="molecule type" value="Genomic_DNA"/>
</dbReference>
<dbReference type="AlphaFoldDB" id="A0A7Y3W5H2"/>
<evidence type="ECO:0000256" key="7">
    <source>
        <dbReference type="ARBA" id="ARBA00023204"/>
    </source>
</evidence>
<dbReference type="CDD" id="cd03241">
    <property type="entry name" value="ABC_RecN"/>
    <property type="match status" value="2"/>
</dbReference>
<evidence type="ECO:0000256" key="3">
    <source>
        <dbReference type="ARBA" id="ARBA00021315"/>
    </source>
</evidence>
<dbReference type="PIRSF" id="PIRSF003128">
    <property type="entry name" value="RecN"/>
    <property type="match status" value="1"/>
</dbReference>
<dbReference type="Pfam" id="PF02463">
    <property type="entry name" value="SMC_N"/>
    <property type="match status" value="1"/>
</dbReference>
<sequence length="555" mass="59220">MLIELTIQDIVLIDRLTLRLGGGLSALTGETGAGKSILLDSLGLAVGGKADKGLVRAGQDRGVVTAVFEAGEGHAVWGLLDEAGIPTEDDLIILRRQQNADGKSRAFINDQTVPVSVLRRIGQSLIEVHGQHESHGFMDEALHRDLLDDFSGVAKEREAVRRAWGDLRAIRSDIEEREAQQEAALREADYLRHVSEELERLSPQAGEEAELAERRAVLMAAEKVSEELSAAIGALGDDGLEARLSSAAGRIERAAERLGEEAAAPLLKAAQRLDGAMAEFADARGAVLDAADAFVMDEAALEETEERLFALRAAGRKYGRQPDGLHAYAEEVSQQLDLLDEGEASFSELRAREKLAAESYGKSAASLSAKRQKAAAKFSKAVMAELKPLKLDKAQFRVAVTPDAPAGAGGTDHVLFEVSTNPGAPFGPLKQIASGGELSRFVLALKTVLTAKDGRSVIVFDEVDSGVGGAVADAIGERLAKIASDAQTLVVTHSPQVAARALIHFKVEKSGKTRVKTDVRRLSDEERREEIARMLSGATVTDEARAAATKLLEAA</sequence>
<keyword evidence="7 9" id="KW-0234">DNA repair</keyword>
<evidence type="ECO:0000256" key="8">
    <source>
        <dbReference type="ARBA" id="ARBA00033408"/>
    </source>
</evidence>
<evidence type="ECO:0000256" key="5">
    <source>
        <dbReference type="ARBA" id="ARBA00022763"/>
    </source>
</evidence>
<evidence type="ECO:0000256" key="9">
    <source>
        <dbReference type="PIRNR" id="PIRNR003128"/>
    </source>
</evidence>
<dbReference type="InterPro" id="IPR003395">
    <property type="entry name" value="RecF/RecN/SMC_N"/>
</dbReference>
<keyword evidence="4" id="KW-0547">Nucleotide-binding</keyword>
<comment type="function">
    <text evidence="1 9">May be involved in recombinational repair of damaged DNA.</text>
</comment>
<dbReference type="SUPFAM" id="SSF52540">
    <property type="entry name" value="P-loop containing nucleoside triphosphate hydrolases"/>
    <property type="match status" value="2"/>
</dbReference>
<dbReference type="PANTHER" id="PTHR11059">
    <property type="entry name" value="DNA REPAIR PROTEIN RECN"/>
    <property type="match status" value="1"/>
</dbReference>
<evidence type="ECO:0000256" key="6">
    <source>
        <dbReference type="ARBA" id="ARBA00022840"/>
    </source>
</evidence>
<evidence type="ECO:0000259" key="10">
    <source>
        <dbReference type="Pfam" id="PF02463"/>
    </source>
</evidence>
<dbReference type="GO" id="GO:0009432">
    <property type="term" value="P:SOS response"/>
    <property type="evidence" value="ECO:0007669"/>
    <property type="project" value="TreeGrafter"/>
</dbReference>
<dbReference type="InterPro" id="IPR004604">
    <property type="entry name" value="DNA_recomb/repair_RecN"/>
</dbReference>
<dbReference type="RefSeq" id="WP_173199554.1">
    <property type="nucleotide sequence ID" value="NZ_JABFCX010000003.1"/>
</dbReference>
<dbReference type="InterPro" id="IPR027417">
    <property type="entry name" value="P-loop_NTPase"/>
</dbReference>
<dbReference type="Gene3D" id="3.40.50.300">
    <property type="entry name" value="P-loop containing nucleotide triphosphate hydrolases"/>
    <property type="match status" value="2"/>
</dbReference>
<evidence type="ECO:0000313" key="11">
    <source>
        <dbReference type="EMBL" id="NNU16775.1"/>
    </source>
</evidence>
<organism evidence="11 12">
    <name type="scientific">Parvularcula mediterranea</name>
    <dbReference type="NCBI Taxonomy" id="2732508"/>
    <lineage>
        <taxon>Bacteria</taxon>
        <taxon>Pseudomonadati</taxon>
        <taxon>Pseudomonadota</taxon>
        <taxon>Alphaproteobacteria</taxon>
        <taxon>Parvularculales</taxon>
        <taxon>Parvularculaceae</taxon>
        <taxon>Parvularcula</taxon>
    </lineage>
</organism>
<evidence type="ECO:0000256" key="1">
    <source>
        <dbReference type="ARBA" id="ARBA00003618"/>
    </source>
</evidence>
<reference evidence="11 12" key="1">
    <citation type="submission" date="2020-05" db="EMBL/GenBank/DDBJ databases">
        <title>Parvularcula mediterraneae sp. nov., isolated from polypropylene straw from shallow seawater of the seashore of Laganas in Zakynthos island, Greece.</title>
        <authorList>
            <person name="Szabo I."/>
            <person name="Al-Omari J."/>
            <person name="Rado J."/>
            <person name="Szerdahelyi G.S."/>
        </authorList>
    </citation>
    <scope>NUCLEOTIDE SEQUENCE [LARGE SCALE GENOMIC DNA]</scope>
    <source>
        <strain evidence="11 12">ZS-1/3</strain>
    </source>
</reference>
<comment type="similarity">
    <text evidence="2 9">Belongs to the RecN family.</text>
</comment>
<evidence type="ECO:0000313" key="12">
    <source>
        <dbReference type="Proteomes" id="UP000536835"/>
    </source>
</evidence>
<dbReference type="GO" id="GO:0006310">
    <property type="term" value="P:DNA recombination"/>
    <property type="evidence" value="ECO:0007669"/>
    <property type="project" value="InterPro"/>
</dbReference>
<gene>
    <name evidence="11" type="primary">recN</name>
    <name evidence="11" type="ORF">HK107_10630</name>
</gene>
<dbReference type="PANTHER" id="PTHR11059:SF0">
    <property type="entry name" value="DNA REPAIR PROTEIN RECN"/>
    <property type="match status" value="1"/>
</dbReference>
<dbReference type="GO" id="GO:0005524">
    <property type="term" value="F:ATP binding"/>
    <property type="evidence" value="ECO:0007669"/>
    <property type="project" value="UniProtKB-KW"/>
</dbReference>
<accession>A0A7Y3W5H2</accession>
<evidence type="ECO:0000256" key="2">
    <source>
        <dbReference type="ARBA" id="ARBA00009441"/>
    </source>
</evidence>
<dbReference type="Proteomes" id="UP000536835">
    <property type="component" value="Unassembled WGS sequence"/>
</dbReference>
<name>A0A7Y3W5H2_9PROT</name>
<keyword evidence="6" id="KW-0067">ATP-binding</keyword>
<evidence type="ECO:0000256" key="4">
    <source>
        <dbReference type="ARBA" id="ARBA00022741"/>
    </source>
</evidence>
<dbReference type="NCBIfam" id="TIGR00634">
    <property type="entry name" value="recN"/>
    <property type="match status" value="1"/>
</dbReference>
<protein>
    <recommendedName>
        <fullName evidence="3 9">DNA repair protein RecN</fullName>
    </recommendedName>
    <alternativeName>
        <fullName evidence="8 9">Recombination protein N</fullName>
    </alternativeName>
</protein>
<dbReference type="GO" id="GO:0043590">
    <property type="term" value="C:bacterial nucleoid"/>
    <property type="evidence" value="ECO:0007669"/>
    <property type="project" value="TreeGrafter"/>
</dbReference>
<dbReference type="GO" id="GO:0006281">
    <property type="term" value="P:DNA repair"/>
    <property type="evidence" value="ECO:0007669"/>
    <property type="project" value="UniProtKB-KW"/>
</dbReference>
<keyword evidence="12" id="KW-1185">Reference proteome</keyword>
<comment type="caution">
    <text evidence="11">The sequence shown here is derived from an EMBL/GenBank/DDBJ whole genome shotgun (WGS) entry which is preliminary data.</text>
</comment>
<feature type="domain" description="RecF/RecN/SMC N-terminal" evidence="10">
    <location>
        <begin position="14"/>
        <end position="509"/>
    </location>
</feature>